<dbReference type="InterPro" id="IPR037171">
    <property type="entry name" value="NagB/RpiA_transferase-like"/>
</dbReference>
<evidence type="ECO:0000256" key="3">
    <source>
        <dbReference type="ARBA" id="ARBA00023125"/>
    </source>
</evidence>
<dbReference type="PANTHER" id="PTHR30363:SF4">
    <property type="entry name" value="GLYCEROL-3-PHOSPHATE REGULON REPRESSOR"/>
    <property type="match status" value="1"/>
</dbReference>
<organism evidence="6 7">
    <name type="scientific">Amorphus orientalis</name>
    <dbReference type="NCBI Taxonomy" id="649198"/>
    <lineage>
        <taxon>Bacteria</taxon>
        <taxon>Pseudomonadati</taxon>
        <taxon>Pseudomonadota</taxon>
        <taxon>Alphaproteobacteria</taxon>
        <taxon>Hyphomicrobiales</taxon>
        <taxon>Amorphaceae</taxon>
        <taxon>Amorphus</taxon>
    </lineage>
</organism>
<proteinExistence type="predicted"/>
<dbReference type="RefSeq" id="WP_306887388.1">
    <property type="nucleotide sequence ID" value="NZ_JAUSUL010000005.1"/>
</dbReference>
<dbReference type="GO" id="GO:0003677">
    <property type="term" value="F:DNA binding"/>
    <property type="evidence" value="ECO:0007669"/>
    <property type="project" value="UniProtKB-KW"/>
</dbReference>
<evidence type="ECO:0000313" key="6">
    <source>
        <dbReference type="EMBL" id="MDQ0317469.1"/>
    </source>
</evidence>
<dbReference type="Gene3D" id="1.10.10.10">
    <property type="entry name" value="Winged helix-like DNA-binding domain superfamily/Winged helix DNA-binding domain"/>
    <property type="match status" value="1"/>
</dbReference>
<dbReference type="PRINTS" id="PR00037">
    <property type="entry name" value="HTHLACR"/>
</dbReference>
<dbReference type="Pfam" id="PF08220">
    <property type="entry name" value="HTH_DeoR"/>
    <property type="match status" value="1"/>
</dbReference>
<dbReference type="InterPro" id="IPR014036">
    <property type="entry name" value="DeoR-like_C"/>
</dbReference>
<evidence type="ECO:0000256" key="4">
    <source>
        <dbReference type="ARBA" id="ARBA00023163"/>
    </source>
</evidence>
<sequence length="256" mass="26717">MGERREQILSDLQEAGFVTIDGLAQRFGCSAQTVRRDLIAMEQLGLLKRFHGGAGLSENETRPSYSAKQAINPAGKEAIGQAAAGLIRQGDTVLFDVGTTVEAAARALRTRLDAGELMDLRGVCVALNAAMILAGAPGIAVEVLPGEVKTPDGAITGAPAIAALRDVRLDHAFLGVSAFDADGAAWDFDPAKVAIKRAALEAAKDGWALADAGKFARTARRRVCAARQLRGVITDRDPPADLAEAFAAAECSVLIA</sequence>
<dbReference type="GO" id="GO:0003700">
    <property type="term" value="F:DNA-binding transcription factor activity"/>
    <property type="evidence" value="ECO:0007669"/>
    <property type="project" value="InterPro"/>
</dbReference>
<dbReference type="Proteomes" id="UP001229244">
    <property type="component" value="Unassembled WGS sequence"/>
</dbReference>
<dbReference type="SMART" id="SM00420">
    <property type="entry name" value="HTH_DEOR"/>
    <property type="match status" value="1"/>
</dbReference>
<accession>A0AAE3VRK3</accession>
<evidence type="ECO:0000256" key="1">
    <source>
        <dbReference type="ARBA" id="ARBA00022491"/>
    </source>
</evidence>
<reference evidence="6" key="1">
    <citation type="submission" date="2023-07" db="EMBL/GenBank/DDBJ databases">
        <title>Genomic Encyclopedia of Type Strains, Phase IV (KMG-IV): sequencing the most valuable type-strain genomes for metagenomic binning, comparative biology and taxonomic classification.</title>
        <authorList>
            <person name="Goeker M."/>
        </authorList>
    </citation>
    <scope>NUCLEOTIDE SEQUENCE</scope>
    <source>
        <strain evidence="6">DSM 21202</strain>
    </source>
</reference>
<protein>
    <submittedName>
        <fullName evidence="6">DeoR family glycerol-3-phosphate regulon repressor</fullName>
    </submittedName>
</protein>
<dbReference type="InterPro" id="IPR018356">
    <property type="entry name" value="Tscrpt_reg_HTH_DeoR_CS"/>
</dbReference>
<dbReference type="EMBL" id="JAUSUL010000005">
    <property type="protein sequence ID" value="MDQ0317469.1"/>
    <property type="molecule type" value="Genomic_DNA"/>
</dbReference>
<feature type="domain" description="HTH deoR-type" evidence="5">
    <location>
        <begin position="1"/>
        <end position="56"/>
    </location>
</feature>
<dbReference type="InterPro" id="IPR050313">
    <property type="entry name" value="Carb_Metab_HTH_regulators"/>
</dbReference>
<comment type="caution">
    <text evidence="6">The sequence shown here is derived from an EMBL/GenBank/DDBJ whole genome shotgun (WGS) entry which is preliminary data.</text>
</comment>
<evidence type="ECO:0000256" key="2">
    <source>
        <dbReference type="ARBA" id="ARBA00023015"/>
    </source>
</evidence>
<keyword evidence="4" id="KW-0804">Transcription</keyword>
<dbReference type="PROSITE" id="PS00894">
    <property type="entry name" value="HTH_DEOR_1"/>
    <property type="match status" value="1"/>
</dbReference>
<dbReference type="PROSITE" id="PS51000">
    <property type="entry name" value="HTH_DEOR_2"/>
    <property type="match status" value="1"/>
</dbReference>
<dbReference type="InterPro" id="IPR001034">
    <property type="entry name" value="DeoR_HTH"/>
</dbReference>
<name>A0AAE3VRK3_9HYPH</name>
<dbReference type="Pfam" id="PF00455">
    <property type="entry name" value="DeoRC"/>
    <property type="match status" value="1"/>
</dbReference>
<evidence type="ECO:0000313" key="7">
    <source>
        <dbReference type="Proteomes" id="UP001229244"/>
    </source>
</evidence>
<gene>
    <name evidence="6" type="ORF">J2S73_003953</name>
</gene>
<evidence type="ECO:0000259" key="5">
    <source>
        <dbReference type="PROSITE" id="PS51000"/>
    </source>
</evidence>
<dbReference type="Gene3D" id="3.40.50.1360">
    <property type="match status" value="1"/>
</dbReference>
<dbReference type="SMART" id="SM01134">
    <property type="entry name" value="DeoRC"/>
    <property type="match status" value="1"/>
</dbReference>
<keyword evidence="2" id="KW-0805">Transcription regulation</keyword>
<dbReference type="SUPFAM" id="SSF100950">
    <property type="entry name" value="NagB/RpiA/CoA transferase-like"/>
    <property type="match status" value="1"/>
</dbReference>
<dbReference type="InterPro" id="IPR036390">
    <property type="entry name" value="WH_DNA-bd_sf"/>
</dbReference>
<dbReference type="PANTHER" id="PTHR30363">
    <property type="entry name" value="HTH-TYPE TRANSCRIPTIONAL REGULATOR SRLR-RELATED"/>
    <property type="match status" value="1"/>
</dbReference>
<dbReference type="AlphaFoldDB" id="A0AAE3VRK3"/>
<keyword evidence="1" id="KW-0678">Repressor</keyword>
<dbReference type="SUPFAM" id="SSF46785">
    <property type="entry name" value="Winged helix' DNA-binding domain"/>
    <property type="match status" value="1"/>
</dbReference>
<keyword evidence="7" id="KW-1185">Reference proteome</keyword>
<keyword evidence="3" id="KW-0238">DNA-binding</keyword>
<dbReference type="InterPro" id="IPR036388">
    <property type="entry name" value="WH-like_DNA-bd_sf"/>
</dbReference>